<evidence type="ECO:0000256" key="12">
    <source>
        <dbReference type="ARBA" id="ARBA00024143"/>
    </source>
</evidence>
<organism evidence="14 15">
    <name type="scientific">Capsicum baccatum</name>
    <name type="common">Peruvian pepper</name>
    <dbReference type="NCBI Taxonomy" id="33114"/>
    <lineage>
        <taxon>Eukaryota</taxon>
        <taxon>Viridiplantae</taxon>
        <taxon>Streptophyta</taxon>
        <taxon>Embryophyta</taxon>
        <taxon>Tracheophyta</taxon>
        <taxon>Spermatophyta</taxon>
        <taxon>Magnoliopsida</taxon>
        <taxon>eudicotyledons</taxon>
        <taxon>Gunneridae</taxon>
        <taxon>Pentapetalae</taxon>
        <taxon>asterids</taxon>
        <taxon>lamiids</taxon>
        <taxon>Solanales</taxon>
        <taxon>Solanaceae</taxon>
        <taxon>Solanoideae</taxon>
        <taxon>Capsiceae</taxon>
        <taxon>Capsicum</taxon>
    </lineage>
</organism>
<comment type="subunit">
    <text evidence="3 13">Monomer.</text>
</comment>
<evidence type="ECO:0000256" key="11">
    <source>
        <dbReference type="ARBA" id="ARBA00023136"/>
    </source>
</evidence>
<keyword evidence="7" id="KW-0677">Repeat</keyword>
<comment type="similarity">
    <text evidence="2 13">Belongs to the mitochondrial carrier (TC 2.A.29) family.</text>
</comment>
<evidence type="ECO:0000256" key="4">
    <source>
        <dbReference type="ARBA" id="ARBA00022448"/>
    </source>
</evidence>
<dbReference type="GO" id="GO:0140021">
    <property type="term" value="P:mitochondrial ADP transmembrane transport"/>
    <property type="evidence" value="ECO:0007669"/>
    <property type="project" value="InterPro"/>
</dbReference>
<dbReference type="Proteomes" id="UP000224567">
    <property type="component" value="Unassembled WGS sequence"/>
</dbReference>
<evidence type="ECO:0000313" key="14">
    <source>
        <dbReference type="EMBL" id="PHT26810.1"/>
    </source>
</evidence>
<protein>
    <recommendedName>
        <fullName evidence="13">ADP/ATP translocase</fullName>
    </recommendedName>
    <alternativeName>
        <fullName evidence="13">ADP,ATP carrier protein</fullName>
    </alternativeName>
</protein>
<comment type="subcellular location">
    <subcellularLocation>
        <location evidence="13">Membrane</location>
        <topology evidence="13">Multi-pass membrane protein</topology>
    </subcellularLocation>
    <subcellularLocation>
        <location evidence="1">Mitochondrion inner membrane</location>
        <topology evidence="1">Multi-pass membrane protein</topology>
    </subcellularLocation>
</comment>
<dbReference type="GO" id="GO:0005471">
    <property type="term" value="F:ATP:ADP antiporter activity"/>
    <property type="evidence" value="ECO:0007669"/>
    <property type="project" value="UniProtKB-UniRule"/>
</dbReference>
<proteinExistence type="inferred from homology"/>
<dbReference type="InterPro" id="IPR002113">
    <property type="entry name" value="ADT_euk_type"/>
</dbReference>
<evidence type="ECO:0000313" key="15">
    <source>
        <dbReference type="Proteomes" id="UP000224567"/>
    </source>
</evidence>
<evidence type="ECO:0000256" key="7">
    <source>
        <dbReference type="ARBA" id="ARBA00022737"/>
    </source>
</evidence>
<keyword evidence="9" id="KW-1133">Transmembrane helix</keyword>
<evidence type="ECO:0000256" key="9">
    <source>
        <dbReference type="ARBA" id="ARBA00022989"/>
    </source>
</evidence>
<dbReference type="InterPro" id="IPR002067">
    <property type="entry name" value="MCP"/>
</dbReference>
<evidence type="ECO:0000256" key="8">
    <source>
        <dbReference type="ARBA" id="ARBA00022946"/>
    </source>
</evidence>
<dbReference type="Gene3D" id="1.50.40.10">
    <property type="entry name" value="Mitochondrial carrier domain"/>
    <property type="match status" value="1"/>
</dbReference>
<evidence type="ECO:0000256" key="1">
    <source>
        <dbReference type="ARBA" id="ARBA00004448"/>
    </source>
</evidence>
<evidence type="ECO:0000256" key="2">
    <source>
        <dbReference type="ARBA" id="ARBA00006375"/>
    </source>
</evidence>
<reference evidence="14 15" key="1">
    <citation type="journal article" date="2017" name="Genome Biol.">
        <title>New reference genome sequences of hot pepper reveal the massive evolution of plant disease-resistance genes by retroduplication.</title>
        <authorList>
            <person name="Kim S."/>
            <person name="Park J."/>
            <person name="Yeom S.I."/>
            <person name="Kim Y.M."/>
            <person name="Seo E."/>
            <person name="Kim K.T."/>
            <person name="Kim M.S."/>
            <person name="Lee J.M."/>
            <person name="Cheong K."/>
            <person name="Shin H.S."/>
            <person name="Kim S.B."/>
            <person name="Han K."/>
            <person name="Lee J."/>
            <person name="Park M."/>
            <person name="Lee H.A."/>
            <person name="Lee H.Y."/>
            <person name="Lee Y."/>
            <person name="Oh S."/>
            <person name="Lee J.H."/>
            <person name="Choi E."/>
            <person name="Choi E."/>
            <person name="Lee S.E."/>
            <person name="Jeon J."/>
            <person name="Kim H."/>
            <person name="Choi G."/>
            <person name="Song H."/>
            <person name="Lee J."/>
            <person name="Lee S.C."/>
            <person name="Kwon J.K."/>
            <person name="Lee H.Y."/>
            <person name="Koo N."/>
            <person name="Hong Y."/>
            <person name="Kim R.W."/>
            <person name="Kang W.H."/>
            <person name="Huh J.H."/>
            <person name="Kang B.C."/>
            <person name="Yang T.J."/>
            <person name="Lee Y.H."/>
            <person name="Bennetzen J.L."/>
            <person name="Choi D."/>
        </authorList>
    </citation>
    <scope>NUCLEOTIDE SEQUENCE [LARGE SCALE GENOMIC DNA]</scope>
    <source>
        <strain evidence="15">cv. PBC81</strain>
    </source>
</reference>
<dbReference type="PANTHER" id="PTHR45635:SF47">
    <property type="entry name" value="ADP,ATP CARRIER PROTEIN, MITOCHONDRIAL"/>
    <property type="match status" value="1"/>
</dbReference>
<keyword evidence="11" id="KW-0472">Membrane</keyword>
<dbReference type="InterPro" id="IPR023395">
    <property type="entry name" value="MCP_dom_sf"/>
</dbReference>
<dbReference type="STRING" id="33114.A0A2G2V1C9"/>
<evidence type="ECO:0000256" key="5">
    <source>
        <dbReference type="ARBA" id="ARBA00022449"/>
    </source>
</evidence>
<name>A0A2G2V1C9_CAPBA</name>
<keyword evidence="6" id="KW-0812">Transmembrane</keyword>
<dbReference type="GO" id="GO:0005743">
    <property type="term" value="C:mitochondrial inner membrane"/>
    <property type="evidence" value="ECO:0007669"/>
    <property type="project" value="UniProtKB-SubCell"/>
</dbReference>
<dbReference type="PANTHER" id="PTHR45635">
    <property type="entry name" value="ADP,ATP CARRIER PROTEIN 1-RELATED-RELATED"/>
    <property type="match status" value="1"/>
</dbReference>
<dbReference type="AlphaFoldDB" id="A0A2G2V1C9"/>
<accession>A0A2G2V1C9</accession>
<comment type="catalytic activity">
    <reaction evidence="12">
        <text>ADP(in) + ATP(out) = ADP(out) + ATP(in)</text>
        <dbReference type="Rhea" id="RHEA:34999"/>
        <dbReference type="ChEBI" id="CHEBI:30616"/>
        <dbReference type="ChEBI" id="CHEBI:456216"/>
    </reaction>
    <physiologicalReaction direction="left-to-right" evidence="12">
        <dbReference type="Rhea" id="RHEA:35000"/>
    </physiologicalReaction>
</comment>
<reference evidence="15" key="2">
    <citation type="journal article" date="2017" name="J. Anim. Genet.">
        <title>Multiple reference genome sequences of hot pepper reveal the massive evolution of plant disease resistance genes by retroduplication.</title>
        <authorList>
            <person name="Kim S."/>
            <person name="Park J."/>
            <person name="Yeom S.-I."/>
            <person name="Kim Y.-M."/>
            <person name="Seo E."/>
            <person name="Kim K.-T."/>
            <person name="Kim M.-S."/>
            <person name="Lee J.M."/>
            <person name="Cheong K."/>
            <person name="Shin H.-S."/>
            <person name="Kim S.-B."/>
            <person name="Han K."/>
            <person name="Lee J."/>
            <person name="Park M."/>
            <person name="Lee H.-A."/>
            <person name="Lee H.-Y."/>
            <person name="Lee Y."/>
            <person name="Oh S."/>
            <person name="Lee J.H."/>
            <person name="Choi E."/>
            <person name="Choi E."/>
            <person name="Lee S.E."/>
            <person name="Jeon J."/>
            <person name="Kim H."/>
            <person name="Choi G."/>
            <person name="Song H."/>
            <person name="Lee J."/>
            <person name="Lee S.-C."/>
            <person name="Kwon J.-K."/>
            <person name="Lee H.-Y."/>
            <person name="Koo N."/>
            <person name="Hong Y."/>
            <person name="Kim R.W."/>
            <person name="Kang W.-H."/>
            <person name="Huh J.H."/>
            <person name="Kang B.-C."/>
            <person name="Yang T.-J."/>
            <person name="Lee Y.-H."/>
            <person name="Bennetzen J.L."/>
            <person name="Choi D."/>
        </authorList>
    </citation>
    <scope>NUCLEOTIDE SEQUENCE [LARGE SCALE GENOMIC DNA]</scope>
    <source>
        <strain evidence="15">cv. PBC81</strain>
    </source>
</reference>
<evidence type="ECO:0000256" key="13">
    <source>
        <dbReference type="RuleBase" id="RU368008"/>
    </source>
</evidence>
<keyword evidence="5" id="KW-0050">Antiport</keyword>
<gene>
    <name evidence="14" type="ORF">CQW23_33579</name>
</gene>
<dbReference type="GO" id="GO:1990544">
    <property type="term" value="P:mitochondrial ATP transmembrane transport"/>
    <property type="evidence" value="ECO:0007669"/>
    <property type="project" value="InterPro"/>
</dbReference>
<sequence>MITAYASPVFVQAPAEKGIEAFATDFLMGGVSAGFSKTDSAPIKRVKLMKDRDGYWKCFSGNLASGGAAGASSLFYVYSLDYARTHIENDAKAAKKGGERQFNACGDKSIKSSGDNLSMITANASPVFVKAPTEKGVAAFVTDFLMGGVSADVSKTAAAPIERVKLLIKTKMR</sequence>
<keyword evidence="8" id="KW-0809">Transit peptide</keyword>
<keyword evidence="10" id="KW-0496">Mitochondrion</keyword>
<keyword evidence="4 13" id="KW-0813">Transport</keyword>
<comment type="caution">
    <text evidence="14">The sequence shown here is derived from an EMBL/GenBank/DDBJ whole genome shotgun (WGS) entry which is preliminary data.</text>
</comment>
<dbReference type="EMBL" id="MLFT02000621">
    <property type="protein sequence ID" value="PHT26810.1"/>
    <property type="molecule type" value="Genomic_DNA"/>
</dbReference>
<dbReference type="PRINTS" id="PR00926">
    <property type="entry name" value="MITOCARRIER"/>
</dbReference>
<evidence type="ECO:0000256" key="10">
    <source>
        <dbReference type="ARBA" id="ARBA00023128"/>
    </source>
</evidence>
<evidence type="ECO:0000256" key="6">
    <source>
        <dbReference type="ARBA" id="ARBA00022692"/>
    </source>
</evidence>
<keyword evidence="15" id="KW-1185">Reference proteome</keyword>
<evidence type="ECO:0000256" key="3">
    <source>
        <dbReference type="ARBA" id="ARBA00011245"/>
    </source>
</evidence>
<comment type="function">
    <text evidence="13">Catalyzes the exchange of ADP and ATP across the membrane.</text>
</comment>